<dbReference type="SUPFAM" id="SSF55846">
    <property type="entry name" value="N-acetylmuramoyl-L-alanine amidase-like"/>
    <property type="match status" value="1"/>
</dbReference>
<evidence type="ECO:0000256" key="3">
    <source>
        <dbReference type="ARBA" id="ARBA00004496"/>
    </source>
</evidence>
<dbReference type="GO" id="GO:0046872">
    <property type="term" value="F:metal ion binding"/>
    <property type="evidence" value="ECO:0007669"/>
    <property type="project" value="UniProtKB-KW"/>
</dbReference>
<feature type="domain" description="N-acetylmuramoyl-L-alanine amidase" evidence="13">
    <location>
        <begin position="16"/>
        <end position="167"/>
    </location>
</feature>
<evidence type="ECO:0000313" key="14">
    <source>
        <dbReference type="EMBL" id="SDT96069.1"/>
    </source>
</evidence>
<evidence type="ECO:0000256" key="6">
    <source>
        <dbReference type="ARBA" id="ARBA00022490"/>
    </source>
</evidence>
<dbReference type="NCBIfam" id="NF008758">
    <property type="entry name" value="PRK11789.1"/>
    <property type="match status" value="1"/>
</dbReference>
<proteinExistence type="inferred from homology"/>
<dbReference type="GO" id="GO:0005737">
    <property type="term" value="C:cytoplasm"/>
    <property type="evidence" value="ECO:0007669"/>
    <property type="project" value="UniProtKB-SubCell"/>
</dbReference>
<evidence type="ECO:0000259" key="13">
    <source>
        <dbReference type="SMART" id="SM00644"/>
    </source>
</evidence>
<comment type="catalytic activity">
    <reaction evidence="1">
        <text>Hydrolyzes the link between N-acetylmuramoyl residues and L-amino acid residues in certain cell-wall glycopeptides.</text>
        <dbReference type="EC" id="3.5.1.28"/>
    </reaction>
</comment>
<evidence type="ECO:0000256" key="9">
    <source>
        <dbReference type="ARBA" id="ARBA00022833"/>
    </source>
</evidence>
<reference evidence="15" key="1">
    <citation type="submission" date="2016-10" db="EMBL/GenBank/DDBJ databases">
        <authorList>
            <person name="Varghese N."/>
            <person name="Submissions S."/>
        </authorList>
    </citation>
    <scope>NUCLEOTIDE SEQUENCE [LARGE SCALE GENOMIC DNA]</scope>
    <source>
        <strain evidence="15">CECT 8338</strain>
    </source>
</reference>
<keyword evidence="15" id="KW-1185">Reference proteome</keyword>
<comment type="similarity">
    <text evidence="4">Belongs to the N-acetylmuramoyl-L-alanine amidase 2 family.</text>
</comment>
<dbReference type="EC" id="3.5.1.28" evidence="5"/>
<dbReference type="OrthoDB" id="9794842at2"/>
<keyword evidence="10" id="KW-0961">Cell wall biogenesis/degradation</keyword>
<dbReference type="PANTHER" id="PTHR30417">
    <property type="entry name" value="N-ACETYLMURAMOYL-L-ALANINE AMIDASE AMID"/>
    <property type="match status" value="1"/>
</dbReference>
<dbReference type="SMART" id="SM00644">
    <property type="entry name" value="Ami_2"/>
    <property type="match status" value="1"/>
</dbReference>
<evidence type="ECO:0000256" key="4">
    <source>
        <dbReference type="ARBA" id="ARBA00007553"/>
    </source>
</evidence>
<evidence type="ECO:0000313" key="15">
    <source>
        <dbReference type="Proteomes" id="UP000243924"/>
    </source>
</evidence>
<dbReference type="InterPro" id="IPR002502">
    <property type="entry name" value="Amidase_domain"/>
</dbReference>
<keyword evidence="8" id="KW-0378">Hydrolase</keyword>
<evidence type="ECO:0000256" key="5">
    <source>
        <dbReference type="ARBA" id="ARBA00011901"/>
    </source>
</evidence>
<name>A0A1H2EM34_9GAMM</name>
<dbReference type="Pfam" id="PF01510">
    <property type="entry name" value="Amidase_2"/>
    <property type="match status" value="1"/>
</dbReference>
<comment type="cofactor">
    <cofactor evidence="2">
        <name>Zn(2+)</name>
        <dbReference type="ChEBI" id="CHEBI:29105"/>
    </cofactor>
</comment>
<comment type="subcellular location">
    <subcellularLocation>
        <location evidence="3">Cytoplasm</location>
    </subcellularLocation>
</comment>
<gene>
    <name evidence="14" type="ORF">SAMN05216210_0847</name>
</gene>
<keyword evidence="9" id="KW-0862">Zinc</keyword>
<dbReference type="GO" id="GO:0071555">
    <property type="term" value="P:cell wall organization"/>
    <property type="evidence" value="ECO:0007669"/>
    <property type="project" value="UniProtKB-KW"/>
</dbReference>
<evidence type="ECO:0000256" key="8">
    <source>
        <dbReference type="ARBA" id="ARBA00022801"/>
    </source>
</evidence>
<dbReference type="EMBL" id="LT629787">
    <property type="protein sequence ID" value="SDT96069.1"/>
    <property type="molecule type" value="Genomic_DNA"/>
</dbReference>
<dbReference type="GO" id="GO:0009253">
    <property type="term" value="P:peptidoglycan catabolic process"/>
    <property type="evidence" value="ECO:0007669"/>
    <property type="project" value="InterPro"/>
</dbReference>
<dbReference type="Gene3D" id="3.40.80.10">
    <property type="entry name" value="Peptidoglycan recognition protein-like"/>
    <property type="match status" value="1"/>
</dbReference>
<dbReference type="Proteomes" id="UP000243924">
    <property type="component" value="Chromosome I"/>
</dbReference>
<dbReference type="InterPro" id="IPR051206">
    <property type="entry name" value="NAMLAA_amidase_2"/>
</dbReference>
<keyword evidence="6" id="KW-0963">Cytoplasm</keyword>
<dbReference type="GO" id="GO:0009254">
    <property type="term" value="P:peptidoglycan turnover"/>
    <property type="evidence" value="ECO:0007669"/>
    <property type="project" value="TreeGrafter"/>
</dbReference>
<dbReference type="GO" id="GO:0008745">
    <property type="term" value="F:N-acetylmuramoyl-L-alanine amidase activity"/>
    <property type="evidence" value="ECO:0007669"/>
    <property type="project" value="UniProtKB-EC"/>
</dbReference>
<evidence type="ECO:0000256" key="1">
    <source>
        <dbReference type="ARBA" id="ARBA00001561"/>
    </source>
</evidence>
<dbReference type="CDD" id="cd06583">
    <property type="entry name" value="PGRP"/>
    <property type="match status" value="1"/>
</dbReference>
<evidence type="ECO:0000256" key="11">
    <source>
        <dbReference type="ARBA" id="ARBA00039257"/>
    </source>
</evidence>
<organism evidence="14 15">
    <name type="scientific">Halopseudomonas salegens</name>
    <dbReference type="NCBI Taxonomy" id="1434072"/>
    <lineage>
        <taxon>Bacteria</taxon>
        <taxon>Pseudomonadati</taxon>
        <taxon>Pseudomonadota</taxon>
        <taxon>Gammaproteobacteria</taxon>
        <taxon>Pseudomonadales</taxon>
        <taxon>Pseudomonadaceae</taxon>
        <taxon>Halopseudomonas</taxon>
    </lineage>
</organism>
<dbReference type="InterPro" id="IPR036505">
    <property type="entry name" value="Amidase/PGRP_sf"/>
</dbReference>
<dbReference type="PANTHER" id="PTHR30417:SF4">
    <property type="entry name" value="1,6-ANHYDRO-N-ACETYLMURAMYL-L-ALANINE AMIDASE AMPD"/>
    <property type="match status" value="1"/>
</dbReference>
<evidence type="ECO:0000256" key="7">
    <source>
        <dbReference type="ARBA" id="ARBA00022723"/>
    </source>
</evidence>
<dbReference type="STRING" id="1434072.SAMN05216210_0847"/>
<sequence length="188" mass="21067">MSDAAEWLPGVIVCPSPHCNDRPDPLDISLLVIHNISLPPGQFGGGYVQAFFRGELDRREHPYFAEIADLRVSAHFLIARDGEVTQFVPCRQRAWHAGRSSFAGRAECNDFSIGIELEGADETPYSDQQYAALRSLTLQLQQRYPLLTRQRITGHEFIAPGRKTDPGPAFDWGRYLRSLLPATSRTVT</sequence>
<dbReference type="RefSeq" id="WP_092384448.1">
    <property type="nucleotide sequence ID" value="NZ_LT629787.1"/>
</dbReference>
<evidence type="ECO:0000256" key="10">
    <source>
        <dbReference type="ARBA" id="ARBA00023316"/>
    </source>
</evidence>
<dbReference type="AlphaFoldDB" id="A0A1H2EM34"/>
<evidence type="ECO:0000256" key="12">
    <source>
        <dbReference type="ARBA" id="ARBA00042615"/>
    </source>
</evidence>
<evidence type="ECO:0000256" key="2">
    <source>
        <dbReference type="ARBA" id="ARBA00001947"/>
    </source>
</evidence>
<accession>A0A1H2EM34</accession>
<keyword evidence="7" id="KW-0479">Metal-binding</keyword>
<protein>
    <recommendedName>
        <fullName evidence="11">1,6-anhydro-N-acetylmuramyl-L-alanine amidase AmpD</fullName>
        <ecNumber evidence="5">3.5.1.28</ecNumber>
    </recommendedName>
    <alternativeName>
        <fullName evidence="12">N-acetylmuramoyl-L-alanine amidase</fullName>
    </alternativeName>
</protein>